<gene>
    <name evidence="2" type="ORF">F3059_00020</name>
</gene>
<dbReference type="PANTHER" id="PTHR32305:SF15">
    <property type="entry name" value="PROTEIN RHSA-RELATED"/>
    <property type="match status" value="1"/>
</dbReference>
<dbReference type="InterPro" id="IPR022385">
    <property type="entry name" value="Rhs_assc_core"/>
</dbReference>
<dbReference type="EMBL" id="WACR01000001">
    <property type="protein sequence ID" value="KAB1065893.1"/>
    <property type="molecule type" value="Genomic_DNA"/>
</dbReference>
<sequence length="3118" mass="345366">MKLLYKLTLIIVFSTLSLSVYPQVISEKLLTNSGGLPTVSFSVSDPSSLANSYNQIIDNYQKIKVELATDVGFVTPGSGSWNASVFIEIKDNGGNVVKSGTLNIGGVVNRTKSVIEYEVSSYGSYSVEFSNISKNNFSQKAIVKVFKEDNFEISGKDSFTNSKIELVGLNASCVNNHNGACNRINLKWDDFNYSDPSVGLNTKYHFEKYEVEIIKAEPGIESDGNGGYNIIWDYNWKNATRVILDDNQYSFTPIDGRGLYAWRVRGIGNKFDEEERINNYSDWTGGGDIANDVQGASTHFTLNTSGSPSLTLTYNSSLSSYSLGSGSQSSGYFFIDAAFDDDVNWKYKKVNVEHGKSSESITYANGLNQPIQKQSRISSGNYVMKQESAYDHMGRPSLSVLPSPVEQHYLGYDGSVATKNGNPLTAQDFDTDANTFNPLTIDNTSAAREYYSDNNVDQLSSEVIPEAENVVSRTVYKNDPSGRVYKKSTPGKNLEINNSLDPLDNHNTTNIYGTPAQSELDRLFGSEAPLAKNTYKVLSIDPNGVRTMKYYSKSGKMLASFLDNDVVLDNLLGVGGNNFLDIYGSLPESANSGQENFSSTNIVVSGGQSAEINGNNVDKVTPVTLNYSFTPASFGVECNGCSDCGYCYSCSYKVDISVRSVEFPDDPDRNATLSFVVGPFDNCGDITQLNSFGAIGNLAALNNSVVTSVDGANWLFNPDGSVNNSIHFSELSQLSGIAPSPKVYLPMGSYVIERKVKVFNGDGVLEDAIQDLTTSFEEMTPDDNCCGPFTPDEFSCPDEGSFTCDGDNYAQQLDDLTQMVIDIADKEQNYLLDNGNDYTDYLEIAPGDLTSYNLLQSGGFNDVNDWLDFLICDKGMTPSEIMSCILAYEEMLNGNIQKVEMLSQGTGGSATGPSTPAPSPNQHLDVMKNFFDCIGSDPYGKVCGNYFDIVQYTPGGNSPEEQNAIAVMQNDPFAKIIYYHDGAITSYSLPAPLTPYSSQINQVSVSVNSTSTTDQSEIKNWQCINTNLYPSAVQTSGTEAEIRKELAKNACDCLKGLNDPPSVPTIDGSQSTTSAIDEMIEKCEEACEAKRLSYEMAINNEEQAVNLETNPNLYGPEANGWNDIFSPEERECIENNLALTCLEGCQMEVIKKVAELEEKNCTNCGSGGSNCTTDFCDLVDNCPNCPGGLTVDCVSDAASNSCITDEVINEQEAYKRSLLYTPKIKRVANPPSVPEYSQAGEVDVVQDDIINFIHSSWNEELKGSYRQANSMLLANYPGGGGNPFDPRIHPNASYGSNLRFVQQTDDYFYDLEGVNSGYYANLTVVTSVIYDPGSDPNDFSDDQITEINFAFHCDNASTNWNSDHKVSWSFLPDPNVTCPIFSNGSLTENVTQTALVDLYFDDYQIMHAVPKVNGFCKDHPSWYYYQNLSDNDNMLKATVNVGSGSTGQSLQLEMGQETQVNSNTVLTNLNYITDNAVSWQTSGFEQDIVDEINQTWSTPNVFAEHAGGSSVDIVVKARSSDDFSGTTWKLLKSGNVPATIGNNGEFEVVNYYYNLPYLLGDLAPVCDLTYIDDIPLGDCPYGYDLVEGDYHGSELTPSNLSEFNDKVSDFWKDALEDLVINRPFHRNVCSTSTTERGYETVREVDLFRKDQNFLINGAYYRAIVEVYGMTHDQIDVSTGNSISPVGFISKTIEGIRFRLECKEEREPIVDYFLGDSACTQYSSFPYSSGPLTISGNSSGSPFPMQFNGWEYFFDDIRLDPVNDFHVVFEVNQSNINQLNSPSSFFYNQSQGSNPNGLGWYTIVDEEHYGWGDDLSDFVDGDSPCNSVNACEICLRWEFKDPDEKEPLPEVEPITCEDDLANYVANQTFDYLSSCLETKKQALIASYNNDCIANMDDNLSYTYQVNYDGYTLYYYDRAGNLISTVPPEGVNTLNQSQINQAQDYRQNGLNPVFPQHDNVTEYRYNSLKQVVWQKTPDGGVTEFIYNYKKKLRMSQNAQQKIDNKASFTIYDYLDRVIASGEVEFSSVNNFRTYYKPLVENDSYYPYTGSSLNSLANGVASVNNVTKTFYGTDNTVQVTDPASSGLGTITLENVRNRIWKTESIDQIDPNHPVKTYYSYDIQGNVKLLIKDIYPLGFRTIEYEYDQISGNVNMVKVNNYGGNIGDESFFYKYEYDADNRITNVQTSLNGEVWDEDASYEYYKHGPLFRKQLGEYSVQGNDNAYTVHGWLKSMNHSLFQNDPGRDGFYAAKFKVDEITQPGPSISSMNFKVYGIGNVDAISSTLYLDELDSVDIATEIVEQINSIGNAGDGLWASNNGGTSNIITVYTKTMAVYDGGTYSNFNITPLSLFEKNHSAAPDEYAMELGYYNGDYQREGSNIGGYYTSGGSPVNASDQMPVFNQSGSPWEDKFDNLYNGNIRYWVSNTRAGQNTGGSNYAIGAKLNMYSYDYWNRIRSNTLQELDLQATSHYSNTGVFDSDYGYDLNGNLQELSRSDGQGNTFDELEYNYSDPASLNKLTSVEDNATASAGDDFPSSTTANYDYDAIGNLIHDSGENLDIEWNPNGKIKRVILNNRGITLEFRYDASGNRIMKIVSDAGRIIKTIYLRDAQGNVLMVYKYEEDIRKGIHNISLNEVNIYGSSREGNYLADEETCINCALPDPVSKNTPSVYSNTYGRKQYEISDHLGNVRTVVTDRKQQAAGRWYKNHHFDHNQSHGWSSNNGAVFQNGRMELLNGGDLSTKAFSSLSTGNYAVAYRVVSGQVKISTNLLISQTTSSGSYLTSDGFMGPQNWSITFENVGSTPAYVDDIQIVKVGSDKLKAEVVSWQDYYPFGMMQPGRVYNSPEYRYGFNGMERDDEIKGSGNSLDFGARIYDPRIGRWLSTDPAQQDYPFASPYNFVLNTPIQAIDPDGKRVYFVGGAGNDQDGWNYKQRFNDIWESKGIQDVRTMSATHGKMGDILFTHEFKNFSKGMFDKVTSDMIQATANAIVEDLAANPLGEGEQLNLAGYSYGSVLQAHVAIELADRGVQVDNLSLVGSPISDESSLMETLKEYQADGKIGGIQRIDIEGDKLSNPSNEFEYYEGAYDSSPIGEGDDAPHFDLARPGKEADKKIGEAADKLKSEGVK</sequence>
<feature type="region of interest" description="Disordered" evidence="1">
    <location>
        <begin position="3078"/>
        <end position="3100"/>
    </location>
</feature>
<protein>
    <recommendedName>
        <fullName evidence="4">RHS repeat-associated core domain-containing protein</fullName>
    </recommendedName>
</protein>
<proteinExistence type="predicted"/>
<accession>A0A6N6MBE1</accession>
<feature type="compositionally biased region" description="Basic and acidic residues" evidence="1">
    <location>
        <begin position="3088"/>
        <end position="3100"/>
    </location>
</feature>
<dbReference type="OrthoDB" id="2972467at2"/>
<evidence type="ECO:0008006" key="4">
    <source>
        <dbReference type="Google" id="ProtNLM"/>
    </source>
</evidence>
<dbReference type="RefSeq" id="WP_151165881.1">
    <property type="nucleotide sequence ID" value="NZ_WACR01000001.1"/>
</dbReference>
<dbReference type="Gene3D" id="2.180.10.10">
    <property type="entry name" value="RHS repeat-associated core"/>
    <property type="match status" value="3"/>
</dbReference>
<comment type="caution">
    <text evidence="2">The sequence shown here is derived from an EMBL/GenBank/DDBJ whole genome shotgun (WGS) entry which is preliminary data.</text>
</comment>
<name>A0A6N6MBE1_9FLAO</name>
<evidence type="ECO:0000313" key="3">
    <source>
        <dbReference type="Proteomes" id="UP000435357"/>
    </source>
</evidence>
<dbReference type="PANTHER" id="PTHR32305">
    <property type="match status" value="1"/>
</dbReference>
<evidence type="ECO:0000256" key="1">
    <source>
        <dbReference type="SAM" id="MobiDB-lite"/>
    </source>
</evidence>
<dbReference type="NCBIfam" id="TIGR03696">
    <property type="entry name" value="Rhs_assc_core"/>
    <property type="match status" value="1"/>
</dbReference>
<evidence type="ECO:0000313" key="2">
    <source>
        <dbReference type="EMBL" id="KAB1065893.1"/>
    </source>
</evidence>
<organism evidence="2 3">
    <name type="scientific">Salibacter halophilus</name>
    <dbReference type="NCBI Taxonomy" id="1803916"/>
    <lineage>
        <taxon>Bacteria</taxon>
        <taxon>Pseudomonadati</taxon>
        <taxon>Bacteroidota</taxon>
        <taxon>Flavobacteriia</taxon>
        <taxon>Flavobacteriales</taxon>
        <taxon>Salibacteraceae</taxon>
        <taxon>Salibacter</taxon>
    </lineage>
</organism>
<dbReference type="InterPro" id="IPR050708">
    <property type="entry name" value="T6SS_VgrG/RHS"/>
</dbReference>
<reference evidence="2 3" key="1">
    <citation type="submission" date="2019-09" db="EMBL/GenBank/DDBJ databases">
        <title>Genomes of Cryomorphaceae.</title>
        <authorList>
            <person name="Bowman J.P."/>
        </authorList>
    </citation>
    <scope>NUCLEOTIDE SEQUENCE [LARGE SCALE GENOMIC DNA]</scope>
    <source>
        <strain evidence="2 3">KCTC 52047</strain>
    </source>
</reference>
<keyword evidence="3" id="KW-1185">Reference proteome</keyword>
<dbReference type="Proteomes" id="UP000435357">
    <property type="component" value="Unassembled WGS sequence"/>
</dbReference>